<sequence length="82" mass="9213">MNEKVFGAKAIYTPKVFALVYLVIGIFLVFSVVSMNFTAITISVVSALLLRVLYEFLMNSFKATEHLYRIAESLDRNGSSDK</sequence>
<organism evidence="1">
    <name type="scientific">Escherichia coli</name>
    <dbReference type="NCBI Taxonomy" id="562"/>
    <lineage>
        <taxon>Bacteria</taxon>
        <taxon>Pseudomonadati</taxon>
        <taxon>Pseudomonadota</taxon>
        <taxon>Gammaproteobacteria</taxon>
        <taxon>Enterobacterales</taxon>
        <taxon>Enterobacteriaceae</taxon>
        <taxon>Escherichia</taxon>
    </lineage>
</organism>
<dbReference type="EMBL" id="DABFST010000029">
    <property type="protein sequence ID" value="HAI8764604.1"/>
    <property type="molecule type" value="Genomic_DNA"/>
</dbReference>
<evidence type="ECO:0000313" key="1">
    <source>
        <dbReference type="EMBL" id="HAI8764604.1"/>
    </source>
</evidence>
<dbReference type="AlphaFoldDB" id="A0A7A3C2A9"/>
<protein>
    <recommendedName>
        <fullName evidence="2">DUF4282 domain-containing protein</fullName>
    </recommendedName>
</protein>
<accession>A0A7A3C2A9</accession>
<name>A0A7A3C2A9_ECOLX</name>
<dbReference type="RefSeq" id="WP_023157309.1">
    <property type="nucleotide sequence ID" value="NZ_BFLM01000107.1"/>
</dbReference>
<gene>
    <name evidence="1" type="ORF">HJ982_003098</name>
</gene>
<comment type="caution">
    <text evidence="1">The sequence shown here is derived from an EMBL/GenBank/DDBJ whole genome shotgun (WGS) entry which is preliminary data.</text>
</comment>
<evidence type="ECO:0008006" key="2">
    <source>
        <dbReference type="Google" id="ProtNLM"/>
    </source>
</evidence>
<reference evidence="1" key="1">
    <citation type="journal article" date="2018" name="Genome Biol.">
        <title>SKESA: strategic k-mer extension for scrupulous assemblies.</title>
        <authorList>
            <person name="Souvorov A."/>
            <person name="Agarwala R."/>
            <person name="Lipman D.J."/>
        </authorList>
    </citation>
    <scope>NUCLEOTIDE SEQUENCE</scope>
    <source>
        <strain evidence="1">EC00713</strain>
    </source>
</reference>
<reference evidence="1" key="2">
    <citation type="submission" date="2020-04" db="EMBL/GenBank/DDBJ databases">
        <authorList>
            <consortium name="NCBI Pathogen Detection Project"/>
        </authorList>
    </citation>
    <scope>NUCLEOTIDE SEQUENCE</scope>
    <source>
        <strain evidence="1">EC00713</strain>
    </source>
</reference>
<proteinExistence type="predicted"/>